<evidence type="ECO:0000313" key="1">
    <source>
        <dbReference type="EMBL" id="WOH37523.1"/>
    </source>
</evidence>
<dbReference type="EMBL" id="CP136600">
    <property type="protein sequence ID" value="WOH37523.1"/>
    <property type="molecule type" value="Genomic_DNA"/>
</dbReference>
<evidence type="ECO:0000313" key="2">
    <source>
        <dbReference type="Proteomes" id="UP001301442"/>
    </source>
</evidence>
<dbReference type="Proteomes" id="UP001301442">
    <property type="component" value="Chromosome"/>
</dbReference>
<proteinExistence type="predicted"/>
<dbReference type="RefSeq" id="WP_348396310.1">
    <property type="nucleotide sequence ID" value="NZ_CP136600.1"/>
</dbReference>
<gene>
    <name evidence="1" type="ORF">RI844_19515</name>
</gene>
<accession>A0ABZ0GPK8</accession>
<keyword evidence="2" id="KW-1185">Reference proteome</keyword>
<sequence>MHYDVFNGDADGILALLQLRLAEPKETALITGVKRDISLVKQVDVGQATSVTVLDVSMEKNTGALSELLANDIPVFYVDHHRTGDIPESPLLTSLVNTSPDVCTSLLVNDYLKGKHHLWAIAAAYGDNLKKVAARHCVLNGVGSQLSTQLEALGTYVNYNGYGRTTDDLHYHPADLYQKLLAYEHPENLFSNKSSLFYDLESAYEQDMNMAQTAEVLFDNNICKVVCLDDAPWSRRVSGVFGNELANQSPDKAHGVLTRNLDHSYTVSVRAPLNNKQGADEVCIRFPTGGGRAGAAGINALPEEQIETFISVLQNYYD</sequence>
<name>A0ABZ0GPK8_9GAMM</name>
<protein>
    <submittedName>
        <fullName evidence="1">DHH family phosphoesterase</fullName>
    </submittedName>
</protein>
<organism evidence="1 2">
    <name type="scientific">Thalassotalea fonticola</name>
    <dbReference type="NCBI Taxonomy" id="3065649"/>
    <lineage>
        <taxon>Bacteria</taxon>
        <taxon>Pseudomonadati</taxon>
        <taxon>Pseudomonadota</taxon>
        <taxon>Gammaproteobacteria</taxon>
        <taxon>Alteromonadales</taxon>
        <taxon>Colwelliaceae</taxon>
        <taxon>Thalassotalea</taxon>
    </lineage>
</organism>
<reference evidence="1 2" key="1">
    <citation type="submission" date="2023-09" db="EMBL/GenBank/DDBJ databases">
        <authorList>
            <person name="Qi X."/>
        </authorList>
    </citation>
    <scope>NUCLEOTIDE SEQUENCE [LARGE SCALE GENOMIC DNA]</scope>
    <source>
        <strain evidence="1 2">S1-1</strain>
    </source>
</reference>
<dbReference type="SUPFAM" id="SSF64182">
    <property type="entry name" value="DHH phosphoesterases"/>
    <property type="match status" value="1"/>
</dbReference>
<dbReference type="InterPro" id="IPR038763">
    <property type="entry name" value="DHH_sf"/>
</dbReference>